<sequence length="86" mass="9789">MRNSLPSEDVYLNAVNRLLAERFGYPLSLSPRDVAQIMRWYNAGIPLAAVLEGVADALNKKREGRLTPLIYCVKTVKVAAKRRRRF</sequence>
<name>A0A1F5EWN0_9BACT</name>
<evidence type="ECO:0000313" key="2">
    <source>
        <dbReference type="Proteomes" id="UP000177187"/>
    </source>
</evidence>
<dbReference type="EMBL" id="MFAF01000141">
    <property type="protein sequence ID" value="OGD71789.1"/>
    <property type="molecule type" value="Genomic_DNA"/>
</dbReference>
<protein>
    <submittedName>
        <fullName evidence="1">Uncharacterized protein</fullName>
    </submittedName>
</protein>
<evidence type="ECO:0000313" key="1">
    <source>
        <dbReference type="EMBL" id="OGD71789.1"/>
    </source>
</evidence>
<dbReference type="AlphaFoldDB" id="A0A1F5EWN0"/>
<comment type="caution">
    <text evidence="1">The sequence shown here is derived from an EMBL/GenBank/DDBJ whole genome shotgun (WGS) entry which is preliminary data.</text>
</comment>
<proteinExistence type="predicted"/>
<reference evidence="1 2" key="1">
    <citation type="journal article" date="2016" name="Nat. Commun.">
        <title>Thousands of microbial genomes shed light on interconnected biogeochemical processes in an aquifer system.</title>
        <authorList>
            <person name="Anantharaman K."/>
            <person name="Brown C.T."/>
            <person name="Hug L.A."/>
            <person name="Sharon I."/>
            <person name="Castelle C.J."/>
            <person name="Probst A.J."/>
            <person name="Thomas B.C."/>
            <person name="Singh A."/>
            <person name="Wilkins M.J."/>
            <person name="Karaoz U."/>
            <person name="Brodie E.L."/>
            <person name="Williams K.H."/>
            <person name="Hubbard S.S."/>
            <person name="Banfield J.F."/>
        </authorList>
    </citation>
    <scope>NUCLEOTIDE SEQUENCE [LARGE SCALE GENOMIC DNA]</scope>
</reference>
<dbReference type="Proteomes" id="UP000177187">
    <property type="component" value="Unassembled WGS sequence"/>
</dbReference>
<organism evidence="1 2">
    <name type="scientific">Candidatus Coatesbacteria bacterium RBG_13_66_14</name>
    <dbReference type="NCBI Taxonomy" id="1817816"/>
    <lineage>
        <taxon>Bacteria</taxon>
        <taxon>Candidatus Coatesiibacteriota</taxon>
    </lineage>
</organism>
<dbReference type="STRING" id="1817816.A2Y64_07390"/>
<gene>
    <name evidence="1" type="ORF">A2Y64_07390</name>
</gene>
<accession>A0A1F5EWN0</accession>